<accession>A0A1H8GR88</accession>
<dbReference type="Proteomes" id="UP000181951">
    <property type="component" value="Unassembled WGS sequence"/>
</dbReference>
<organism evidence="1 2">
    <name type="scientific">Actinacidiphila rubida</name>
    <dbReference type="NCBI Taxonomy" id="310780"/>
    <lineage>
        <taxon>Bacteria</taxon>
        <taxon>Bacillati</taxon>
        <taxon>Actinomycetota</taxon>
        <taxon>Actinomycetes</taxon>
        <taxon>Kitasatosporales</taxon>
        <taxon>Streptomycetaceae</taxon>
        <taxon>Actinacidiphila</taxon>
    </lineage>
</organism>
<dbReference type="STRING" id="310780.SAMN05216267_1005246"/>
<sequence>MSGWMWWLIALFAVGGFSSVTETVRGAFRTRHKHKMQVLEAQREERRALDAANRPPEPVCGCTHHLAKHDKQGKCHEVVEVPSAWDADRKPIRFEPGTCNCQQYVGPQPLSSVYADEITDL</sequence>
<gene>
    <name evidence="1" type="ORF">SAMN05216267_1005246</name>
</gene>
<dbReference type="AlphaFoldDB" id="A0A1H8GR88"/>
<evidence type="ECO:0000313" key="2">
    <source>
        <dbReference type="Proteomes" id="UP000181951"/>
    </source>
</evidence>
<proteinExistence type="predicted"/>
<dbReference type="OrthoDB" id="4554014at2"/>
<protein>
    <submittedName>
        <fullName evidence="1">Uncharacterized protein</fullName>
    </submittedName>
</protein>
<dbReference type="RefSeq" id="WP_069466383.1">
    <property type="nucleotide sequence ID" value="NZ_FODD01000005.1"/>
</dbReference>
<name>A0A1H8GR88_9ACTN</name>
<reference evidence="1 2" key="1">
    <citation type="submission" date="2016-10" db="EMBL/GenBank/DDBJ databases">
        <authorList>
            <person name="de Groot N.N."/>
        </authorList>
    </citation>
    <scope>NUCLEOTIDE SEQUENCE [LARGE SCALE GENOMIC DNA]</scope>
    <source>
        <strain evidence="1 2">CGMCC 4.2026</strain>
    </source>
</reference>
<evidence type="ECO:0000313" key="1">
    <source>
        <dbReference type="EMBL" id="SEN46631.1"/>
    </source>
</evidence>
<keyword evidence="2" id="KW-1185">Reference proteome</keyword>
<dbReference type="EMBL" id="FODD01000005">
    <property type="protein sequence ID" value="SEN46631.1"/>
    <property type="molecule type" value="Genomic_DNA"/>
</dbReference>